<gene>
    <name evidence="1" type="ORF">DAEQUDRAFT_810480</name>
</gene>
<keyword evidence="2" id="KW-1185">Reference proteome</keyword>
<dbReference type="AlphaFoldDB" id="A0A165RCR1"/>
<reference evidence="1 2" key="1">
    <citation type="journal article" date="2016" name="Mol. Biol. Evol.">
        <title>Comparative Genomics of Early-Diverging Mushroom-Forming Fungi Provides Insights into the Origins of Lignocellulose Decay Capabilities.</title>
        <authorList>
            <person name="Nagy L.G."/>
            <person name="Riley R."/>
            <person name="Tritt A."/>
            <person name="Adam C."/>
            <person name="Daum C."/>
            <person name="Floudas D."/>
            <person name="Sun H."/>
            <person name="Yadav J.S."/>
            <person name="Pangilinan J."/>
            <person name="Larsson K.H."/>
            <person name="Matsuura K."/>
            <person name="Barry K."/>
            <person name="Labutti K."/>
            <person name="Kuo R."/>
            <person name="Ohm R.A."/>
            <person name="Bhattacharya S.S."/>
            <person name="Shirouzu T."/>
            <person name="Yoshinaga Y."/>
            <person name="Martin F.M."/>
            <person name="Grigoriev I.V."/>
            <person name="Hibbett D.S."/>
        </authorList>
    </citation>
    <scope>NUCLEOTIDE SEQUENCE [LARGE SCALE GENOMIC DNA]</scope>
    <source>
        <strain evidence="1 2">L-15889</strain>
    </source>
</reference>
<evidence type="ECO:0000313" key="1">
    <source>
        <dbReference type="EMBL" id="KZT70583.1"/>
    </source>
</evidence>
<proteinExistence type="predicted"/>
<sequence length="331" mass="35637">MWLYCEYVVNTLPSLSESTPQSGRKPLPSLLPLCFHLSTPARATFPHSGCLTLSGHTTLHATLSSIQVVLEEVLLSRHGWDDRKEFSYSSGKRKRYISTGIACLAPREPVAQPVPAHIGRSLRQHHVIRATSDVCAHLTSSQLQTAATSLDYIITSDLLDIFNNLNFCICSSQLPLSEDLGLEMDLLSLLIGTTATNNILETAVSEVGTTCTYPSHATAAPVCSSTGFTCGFTCTSPYTESNGQCVCPSPYTTCNGVCGSFPKGCSSSTPQRRTVYGGTKRVTARGLSLTMADAQATCQKAEIVCGVYGGSSVYECVNADMTRELRRVHHP</sequence>
<accession>A0A165RCR1</accession>
<dbReference type="STRING" id="1314783.A0A165RCR1"/>
<organism evidence="1 2">
    <name type="scientific">Daedalea quercina L-15889</name>
    <dbReference type="NCBI Taxonomy" id="1314783"/>
    <lineage>
        <taxon>Eukaryota</taxon>
        <taxon>Fungi</taxon>
        <taxon>Dikarya</taxon>
        <taxon>Basidiomycota</taxon>
        <taxon>Agaricomycotina</taxon>
        <taxon>Agaricomycetes</taxon>
        <taxon>Polyporales</taxon>
        <taxon>Fomitopsis</taxon>
    </lineage>
</organism>
<dbReference type="EMBL" id="KV429050">
    <property type="protein sequence ID" value="KZT70583.1"/>
    <property type="molecule type" value="Genomic_DNA"/>
</dbReference>
<dbReference type="OrthoDB" id="439917at2759"/>
<name>A0A165RCR1_9APHY</name>
<dbReference type="Proteomes" id="UP000076727">
    <property type="component" value="Unassembled WGS sequence"/>
</dbReference>
<protein>
    <submittedName>
        <fullName evidence="1">Uncharacterized protein</fullName>
    </submittedName>
</protein>
<evidence type="ECO:0000313" key="2">
    <source>
        <dbReference type="Proteomes" id="UP000076727"/>
    </source>
</evidence>